<dbReference type="SMART" id="SM00316">
    <property type="entry name" value="S1"/>
    <property type="match status" value="1"/>
</dbReference>
<feature type="domain" description="S1 motif" evidence="8">
    <location>
        <begin position="153"/>
        <end position="220"/>
    </location>
</feature>
<dbReference type="InterPro" id="IPR036555">
    <property type="entry name" value="NusA_N_sf"/>
</dbReference>
<accession>A0A501XB03</accession>
<keyword evidence="10" id="KW-1185">Reference proteome</keyword>
<dbReference type="GO" id="GO:0003723">
    <property type="term" value="F:RNA binding"/>
    <property type="evidence" value="ECO:0007669"/>
    <property type="project" value="UniProtKB-UniRule"/>
</dbReference>
<dbReference type="Pfam" id="PF13184">
    <property type="entry name" value="KH_NusA_1st"/>
    <property type="match status" value="1"/>
</dbReference>
<keyword evidence="4 7" id="KW-0694">RNA-binding</keyword>
<evidence type="ECO:0000259" key="8">
    <source>
        <dbReference type="PROSITE" id="PS50126"/>
    </source>
</evidence>
<gene>
    <name evidence="7 9" type="primary">nusA</name>
    <name evidence="9" type="ORF">FJO69_00945</name>
</gene>
<dbReference type="SUPFAM" id="SSF54814">
    <property type="entry name" value="Prokaryotic type KH domain (KH-domain type II)"/>
    <property type="match status" value="2"/>
</dbReference>
<dbReference type="InterPro" id="IPR013735">
    <property type="entry name" value="TF_NusA_N"/>
</dbReference>
<dbReference type="InterPro" id="IPR012340">
    <property type="entry name" value="NA-bd_OB-fold"/>
</dbReference>
<evidence type="ECO:0000256" key="6">
    <source>
        <dbReference type="ARBA" id="ARBA00023163"/>
    </source>
</evidence>
<dbReference type="GO" id="GO:0006353">
    <property type="term" value="P:DNA-templated transcription termination"/>
    <property type="evidence" value="ECO:0007669"/>
    <property type="project" value="UniProtKB-UniRule"/>
</dbReference>
<dbReference type="SUPFAM" id="SSF50249">
    <property type="entry name" value="Nucleic acid-binding proteins"/>
    <property type="match status" value="1"/>
</dbReference>
<dbReference type="SUPFAM" id="SSF69705">
    <property type="entry name" value="Transcription factor NusA, N-terminal domain"/>
    <property type="match status" value="1"/>
</dbReference>
<dbReference type="GO" id="GO:0003700">
    <property type="term" value="F:DNA-binding transcription factor activity"/>
    <property type="evidence" value="ECO:0007669"/>
    <property type="project" value="InterPro"/>
</dbReference>
<comment type="function">
    <text evidence="7">Participates in both transcription termination and antitermination.</text>
</comment>
<dbReference type="PROSITE" id="PS50084">
    <property type="entry name" value="KH_TYPE_1"/>
    <property type="match status" value="1"/>
</dbReference>
<dbReference type="InterPro" id="IPR015946">
    <property type="entry name" value="KH_dom-like_a/b"/>
</dbReference>
<dbReference type="InterPro" id="IPR010213">
    <property type="entry name" value="TF_NusA"/>
</dbReference>
<keyword evidence="1 7" id="KW-0806">Transcription termination</keyword>
<keyword evidence="2 7" id="KW-0963">Cytoplasm</keyword>
<dbReference type="Pfam" id="PF26594">
    <property type="entry name" value="KH_NusA_2nd"/>
    <property type="match status" value="1"/>
</dbReference>
<evidence type="ECO:0000256" key="7">
    <source>
        <dbReference type="HAMAP-Rule" id="MF_00945"/>
    </source>
</evidence>
<name>A0A501XB03_9BACT</name>
<dbReference type="RefSeq" id="WP_140781135.1">
    <property type="nucleotide sequence ID" value="NZ_VFSS01000002.1"/>
</dbReference>
<protein>
    <recommendedName>
        <fullName evidence="7">Transcription termination/antitermination protein NusA</fullName>
    </recommendedName>
</protein>
<evidence type="ECO:0000256" key="3">
    <source>
        <dbReference type="ARBA" id="ARBA00022814"/>
    </source>
</evidence>
<evidence type="ECO:0000256" key="5">
    <source>
        <dbReference type="ARBA" id="ARBA00023015"/>
    </source>
</evidence>
<dbReference type="InterPro" id="IPR030842">
    <property type="entry name" value="TF_NusA_bacterial"/>
</dbReference>
<evidence type="ECO:0000313" key="9">
    <source>
        <dbReference type="EMBL" id="TPE57750.1"/>
    </source>
</evidence>
<evidence type="ECO:0000313" key="10">
    <source>
        <dbReference type="Proteomes" id="UP000319776"/>
    </source>
</evidence>
<organism evidence="9 10">
    <name type="scientific">[Mycoplasma] falconis</name>
    <dbReference type="NCBI Taxonomy" id="92403"/>
    <lineage>
        <taxon>Bacteria</taxon>
        <taxon>Bacillati</taxon>
        <taxon>Mycoplasmatota</taxon>
        <taxon>Mycoplasmoidales</taxon>
        <taxon>Metamycoplasmataceae</taxon>
        <taxon>Metamycoplasma</taxon>
    </lineage>
</organism>
<dbReference type="PROSITE" id="PS50126">
    <property type="entry name" value="S1"/>
    <property type="match status" value="1"/>
</dbReference>
<dbReference type="EMBL" id="VFSS01000002">
    <property type="protein sequence ID" value="TPE57750.1"/>
    <property type="molecule type" value="Genomic_DNA"/>
</dbReference>
<dbReference type="Pfam" id="PF08529">
    <property type="entry name" value="NusA_N"/>
    <property type="match status" value="1"/>
</dbReference>
<dbReference type="GO" id="GO:0031564">
    <property type="term" value="P:transcription antitermination"/>
    <property type="evidence" value="ECO:0007669"/>
    <property type="project" value="UniProtKB-UniRule"/>
</dbReference>
<dbReference type="NCBIfam" id="TIGR01953">
    <property type="entry name" value="NusA"/>
    <property type="match status" value="1"/>
</dbReference>
<comment type="caution">
    <text evidence="9">The sequence shown here is derived from an EMBL/GenBank/DDBJ whole genome shotgun (WGS) entry which is preliminary data.</text>
</comment>
<evidence type="ECO:0000256" key="2">
    <source>
        <dbReference type="ARBA" id="ARBA00022490"/>
    </source>
</evidence>
<dbReference type="InterPro" id="IPR025249">
    <property type="entry name" value="TF_NusA_KH_1st"/>
</dbReference>
<dbReference type="HAMAP" id="MF_00945_B">
    <property type="entry name" value="NusA_B"/>
    <property type="match status" value="1"/>
</dbReference>
<keyword evidence="5 7" id="KW-0805">Transcription regulation</keyword>
<dbReference type="Gene3D" id="3.30.300.20">
    <property type="match status" value="2"/>
</dbReference>
<evidence type="ECO:0000256" key="4">
    <source>
        <dbReference type="ARBA" id="ARBA00022884"/>
    </source>
</evidence>
<evidence type="ECO:0000256" key="1">
    <source>
        <dbReference type="ARBA" id="ARBA00022472"/>
    </source>
</evidence>
<dbReference type="PANTHER" id="PTHR22648:SF0">
    <property type="entry name" value="TRANSCRIPTION TERMINATION_ANTITERMINATION PROTEIN NUSA"/>
    <property type="match status" value="1"/>
</dbReference>
<dbReference type="GO" id="GO:0005829">
    <property type="term" value="C:cytosol"/>
    <property type="evidence" value="ECO:0007669"/>
    <property type="project" value="TreeGrafter"/>
</dbReference>
<dbReference type="CDD" id="cd22529">
    <property type="entry name" value="KH-II_NusA_rpt2"/>
    <property type="match status" value="1"/>
</dbReference>
<comment type="subunit">
    <text evidence="7">Monomer. Binds directly to the core enzyme of the DNA-dependent RNA polymerase and to nascent RNA.</text>
</comment>
<dbReference type="PANTHER" id="PTHR22648">
    <property type="entry name" value="TRANSCRIPTION TERMINATION FACTOR NUSA"/>
    <property type="match status" value="1"/>
</dbReference>
<keyword evidence="6 7" id="KW-0804">Transcription</keyword>
<dbReference type="AlphaFoldDB" id="A0A501XB03"/>
<proteinExistence type="inferred from homology"/>
<keyword evidence="3 7" id="KW-0889">Transcription antitermination</keyword>
<dbReference type="Gene3D" id="3.30.1480.10">
    <property type="entry name" value="NusA, N-terminal domain"/>
    <property type="match status" value="1"/>
</dbReference>
<comment type="similarity">
    <text evidence="7">Belongs to the NusA family.</text>
</comment>
<sequence>MSTKSLQNYKAQQIFEQIYNLSNLKQLDRQQVLELFEQAVNNVILGQYDEEAQLEFVISNEENTFRIINHNKVVVEDNVTDEEKDNFAPAVEVELSRARLVDPNIQVGDSFSEEVDLENFNKKDYQKILSGFTQSLKELEKSQTVNKYSSLIGEVVRARFQKVTNGGLLFELQDGTSAFMPSAYMNNRLMKSLTPGQLIDAYIEQVKSESKNAPVVISSVEAKLLQKLFAKNIPEVAAGYIEIVKIARRAGERSKVAIRKTQLAPEGMQELGAIIGDKSERIDVISKELNGEKIDVIPYEEDINKFIMNALSPAKVIDLVLTSNVEGFKSFMVIVPNTQHTLAIGKKGQNVSLASELTKTRLDILSQQQADEKGIKYSFENGNITQEETILLEEGKRLQSNFKRNFNQPKKPNHKFNILESSIDIDEFDADLAELRQKAQVTDDVFEKHMFSNIIDEEIEKNINDLNEELNDTVEDYDIYSTLEAPKKEEPEEDYEKITSTKMKDFHEDKDLKAGLADLDLSDLDDEDW</sequence>
<dbReference type="InterPro" id="IPR009019">
    <property type="entry name" value="KH_sf_prok-type"/>
</dbReference>
<dbReference type="InterPro" id="IPR058582">
    <property type="entry name" value="KH_NusA_2nd"/>
</dbReference>
<dbReference type="Proteomes" id="UP000319776">
    <property type="component" value="Unassembled WGS sequence"/>
</dbReference>
<reference evidence="9 10" key="1">
    <citation type="submission" date="2019-06" db="EMBL/GenBank/DDBJ databases">
        <title>Mycoplasma falconis type strain whole genome sequence.</title>
        <authorList>
            <person name="Spergser J."/>
        </authorList>
    </citation>
    <scope>NUCLEOTIDE SEQUENCE [LARGE SCALE GENOMIC DNA]</scope>
    <source>
        <strain evidence="9 10">ATCC 51372</strain>
    </source>
</reference>
<dbReference type="Gene3D" id="2.40.50.140">
    <property type="entry name" value="Nucleic acid-binding proteins"/>
    <property type="match status" value="1"/>
</dbReference>
<dbReference type="OrthoDB" id="9807233at2"/>
<dbReference type="InterPro" id="IPR003029">
    <property type="entry name" value="S1_domain"/>
</dbReference>
<comment type="subcellular location">
    <subcellularLocation>
        <location evidence="7">Cytoplasm</location>
    </subcellularLocation>
</comment>